<feature type="compositionally biased region" description="Low complexity" evidence="4">
    <location>
        <begin position="388"/>
        <end position="405"/>
    </location>
</feature>
<dbReference type="RefSeq" id="WP_212528522.1">
    <property type="nucleotide sequence ID" value="NZ_JAGSOG010000045.1"/>
</dbReference>
<dbReference type="PRINTS" id="PR00834">
    <property type="entry name" value="PROTEASES2C"/>
</dbReference>
<evidence type="ECO:0000313" key="6">
    <source>
        <dbReference type="EMBL" id="MBR7834000.1"/>
    </source>
</evidence>
<keyword evidence="2" id="KW-0645">Protease</keyword>
<dbReference type="InterPro" id="IPR009003">
    <property type="entry name" value="Peptidase_S1_PA"/>
</dbReference>
<dbReference type="InterPro" id="IPR051201">
    <property type="entry name" value="Chloro_Bact_Ser_Proteases"/>
</dbReference>
<evidence type="ECO:0000256" key="4">
    <source>
        <dbReference type="SAM" id="MobiDB-lite"/>
    </source>
</evidence>
<dbReference type="EMBL" id="JAGSOG010000045">
    <property type="protein sequence ID" value="MBR7834000.1"/>
    <property type="molecule type" value="Genomic_DNA"/>
</dbReference>
<dbReference type="InterPro" id="IPR043504">
    <property type="entry name" value="Peptidase_S1_PA_chymotrypsin"/>
</dbReference>
<gene>
    <name evidence="6" type="ORF">KDL01_12040</name>
</gene>
<dbReference type="InterPro" id="IPR001940">
    <property type="entry name" value="Peptidase_S1C"/>
</dbReference>
<comment type="similarity">
    <text evidence="1">Belongs to the peptidase S1C family.</text>
</comment>
<keyword evidence="7" id="KW-1185">Reference proteome</keyword>
<keyword evidence="5" id="KW-0812">Transmembrane</keyword>
<dbReference type="GO" id="GO:0004252">
    <property type="term" value="F:serine-type endopeptidase activity"/>
    <property type="evidence" value="ECO:0007669"/>
    <property type="project" value="InterPro"/>
</dbReference>
<dbReference type="PANTHER" id="PTHR43343">
    <property type="entry name" value="PEPTIDASE S12"/>
    <property type="match status" value="1"/>
</dbReference>
<feature type="region of interest" description="Disordered" evidence="4">
    <location>
        <begin position="378"/>
        <end position="405"/>
    </location>
</feature>
<dbReference type="AlphaFoldDB" id="A0A941IMC1"/>
<feature type="region of interest" description="Disordered" evidence="4">
    <location>
        <begin position="70"/>
        <end position="99"/>
    </location>
</feature>
<accession>A0A941IMC1</accession>
<dbReference type="SUPFAM" id="SSF81995">
    <property type="entry name" value="beta-sandwich domain of Sec23/24"/>
    <property type="match status" value="1"/>
</dbReference>
<comment type="caution">
    <text evidence="6">The sequence shown here is derived from an EMBL/GenBank/DDBJ whole genome shotgun (WGS) entry which is preliminary data.</text>
</comment>
<keyword evidence="5" id="KW-0472">Membrane</keyword>
<dbReference type="SUPFAM" id="SSF50494">
    <property type="entry name" value="Trypsin-like serine proteases"/>
    <property type="match status" value="1"/>
</dbReference>
<sequence length="405" mass="40622">MTETPQHPATPNPQQPQQPHPQHAQAPQQPQPQQQPPHYPAGAWAQPVPHAGAAFEKPVVTADTGEYAWAANPDGTWGGDGSQLPPAPPEHAAGGGKPKRGPIKLGIGLVAAIAILAAGVGGVSGAVFDHSQNSSSSVSVVTGSNSSDTTTTVGAVAKTVLPSVVKITETTNSAEGIGSGIVVSSGGLIVTNNHVVADYVSEGGTLKVTSYDGKTYDAKVVGYIAADDIAVIQVENGPTWKAATFADSSQVQVGDQTVAIGSPDDLQNTVTSGIVSALNRTVSVTESTTEGQGFSGNGGFPGFNWGQDTSTTVTYSAIQTDASINPGNSGGPLLNSAGEVIGMNSSIYSSSSSSSSDSSSGSVGLGFAIPSDKVVQDVKKIEAGQGDSSSTSSSNSNSNSYSGTS</sequence>
<evidence type="ECO:0000256" key="1">
    <source>
        <dbReference type="ARBA" id="ARBA00010541"/>
    </source>
</evidence>
<protein>
    <submittedName>
        <fullName evidence="6">Trypsin-like peptidase domain-containing protein</fullName>
    </submittedName>
</protein>
<organism evidence="6 7">
    <name type="scientific">Actinospica durhamensis</name>
    <dbReference type="NCBI Taxonomy" id="1508375"/>
    <lineage>
        <taxon>Bacteria</taxon>
        <taxon>Bacillati</taxon>
        <taxon>Actinomycetota</taxon>
        <taxon>Actinomycetes</taxon>
        <taxon>Catenulisporales</taxon>
        <taxon>Actinospicaceae</taxon>
        <taxon>Actinospica</taxon>
    </lineage>
</organism>
<feature type="compositionally biased region" description="Pro residues" evidence="4">
    <location>
        <begin position="8"/>
        <end position="19"/>
    </location>
</feature>
<feature type="compositionally biased region" description="Pro residues" evidence="4">
    <location>
        <begin position="29"/>
        <end position="39"/>
    </location>
</feature>
<dbReference type="Proteomes" id="UP000675781">
    <property type="component" value="Unassembled WGS sequence"/>
</dbReference>
<evidence type="ECO:0000256" key="2">
    <source>
        <dbReference type="ARBA" id="ARBA00022670"/>
    </source>
</evidence>
<evidence type="ECO:0000313" key="7">
    <source>
        <dbReference type="Proteomes" id="UP000675781"/>
    </source>
</evidence>
<feature type="region of interest" description="Disordered" evidence="4">
    <location>
        <begin position="1"/>
        <end position="46"/>
    </location>
</feature>
<reference evidence="6" key="1">
    <citation type="submission" date="2021-04" db="EMBL/GenBank/DDBJ databases">
        <title>Genome based classification of Actinospica acidithermotolerans sp. nov., an actinobacterium isolated from an Indonesian hot spring.</title>
        <authorList>
            <person name="Kusuma A.B."/>
            <person name="Putra K.E."/>
            <person name="Nafisah S."/>
            <person name="Loh J."/>
            <person name="Nouioui I."/>
            <person name="Goodfellow M."/>
        </authorList>
    </citation>
    <scope>NUCLEOTIDE SEQUENCE</scope>
    <source>
        <strain evidence="6">CSCA 57</strain>
    </source>
</reference>
<dbReference type="Gene3D" id="2.40.10.10">
    <property type="entry name" value="Trypsin-like serine proteases"/>
    <property type="match status" value="2"/>
</dbReference>
<keyword evidence="3" id="KW-0378">Hydrolase</keyword>
<feature type="transmembrane region" description="Helical" evidence="5">
    <location>
        <begin position="105"/>
        <end position="128"/>
    </location>
</feature>
<dbReference type="GO" id="GO:0006508">
    <property type="term" value="P:proteolysis"/>
    <property type="evidence" value="ECO:0007669"/>
    <property type="project" value="UniProtKB-KW"/>
</dbReference>
<proteinExistence type="inferred from homology"/>
<name>A0A941IMC1_9ACTN</name>
<evidence type="ECO:0000256" key="5">
    <source>
        <dbReference type="SAM" id="Phobius"/>
    </source>
</evidence>
<dbReference type="PANTHER" id="PTHR43343:SF3">
    <property type="entry name" value="PROTEASE DO-LIKE 8, CHLOROPLASTIC"/>
    <property type="match status" value="1"/>
</dbReference>
<dbReference type="Pfam" id="PF13365">
    <property type="entry name" value="Trypsin_2"/>
    <property type="match status" value="1"/>
</dbReference>
<evidence type="ECO:0000256" key="3">
    <source>
        <dbReference type="ARBA" id="ARBA00022801"/>
    </source>
</evidence>
<keyword evidence="5" id="KW-1133">Transmembrane helix</keyword>